<sequence>MNPNDVTPPNQFERKEDSRSLFAVVFEVRPDDERGDDYLSIAGGLRPRLVTMPGFLENERFRSRSRPGWLLSLSLWDDEKALVRWRTVEKHHDAQREGRQGVLDDYHIRVGEVTVVSGRFADRQVGWMRHDATRIGECQALTIVDTRDAPDTTLPDHYRGTPHAVEHEVFDHIGTHGRVAIVNAWRTQEEADAFAVAARSQWGTGAGIYAVRVFRDYSLHDRREAPQFYPPR</sequence>
<dbReference type="RefSeq" id="WP_204637833.1">
    <property type="nucleotide sequence ID" value="NZ_JADIKC010000011.1"/>
</dbReference>
<dbReference type="GO" id="GO:0004497">
    <property type="term" value="F:monooxygenase activity"/>
    <property type="evidence" value="ECO:0007669"/>
    <property type="project" value="UniProtKB-KW"/>
</dbReference>
<dbReference type="PANTHER" id="PTHR37811:SF2">
    <property type="entry name" value="ABM DOMAIN-CONTAINING PROTEIN"/>
    <property type="match status" value="1"/>
</dbReference>
<dbReference type="EMBL" id="JADIKC010000011">
    <property type="protein sequence ID" value="MBM7123380.1"/>
    <property type="molecule type" value="Genomic_DNA"/>
</dbReference>
<dbReference type="Pfam" id="PF03992">
    <property type="entry name" value="ABM"/>
    <property type="match status" value="1"/>
</dbReference>
<proteinExistence type="predicted"/>
<dbReference type="Proteomes" id="UP001430065">
    <property type="component" value="Unassembled WGS sequence"/>
</dbReference>
<gene>
    <name evidence="2" type="ORF">ISP20_19610</name>
</gene>
<evidence type="ECO:0000259" key="1">
    <source>
        <dbReference type="Pfam" id="PF03992"/>
    </source>
</evidence>
<name>A0ABS2JX55_9GAMM</name>
<dbReference type="InterPro" id="IPR011008">
    <property type="entry name" value="Dimeric_a/b-barrel"/>
</dbReference>
<keyword evidence="3" id="KW-1185">Reference proteome</keyword>
<feature type="domain" description="ABM" evidence="1">
    <location>
        <begin position="22"/>
        <end position="96"/>
    </location>
</feature>
<keyword evidence="2" id="KW-0560">Oxidoreductase</keyword>
<comment type="caution">
    <text evidence="2">The sequence shown here is derived from an EMBL/GenBank/DDBJ whole genome shotgun (WGS) entry which is preliminary data.</text>
</comment>
<dbReference type="PANTHER" id="PTHR37811">
    <property type="entry name" value="BLL5343 PROTEIN"/>
    <property type="match status" value="1"/>
</dbReference>
<evidence type="ECO:0000313" key="3">
    <source>
        <dbReference type="Proteomes" id="UP001430065"/>
    </source>
</evidence>
<accession>A0ABS2JX55</accession>
<evidence type="ECO:0000313" key="2">
    <source>
        <dbReference type="EMBL" id="MBM7123380.1"/>
    </source>
</evidence>
<reference evidence="2 3" key="1">
    <citation type="submission" date="2020-10" db="EMBL/GenBank/DDBJ databases">
        <title>Phylogeny of dyella-like bacteria.</title>
        <authorList>
            <person name="Fu J."/>
        </authorList>
    </citation>
    <scope>NUCLEOTIDE SEQUENCE [LARGE SCALE GENOMIC DNA]</scope>
    <source>
        <strain evidence="2 3">THG-B117</strain>
    </source>
</reference>
<protein>
    <submittedName>
        <fullName evidence="2">Antibiotic biosynthesis monooxygenase</fullName>
    </submittedName>
</protein>
<dbReference type="Gene3D" id="3.30.70.100">
    <property type="match status" value="1"/>
</dbReference>
<dbReference type="SUPFAM" id="SSF54909">
    <property type="entry name" value="Dimeric alpha+beta barrel"/>
    <property type="match status" value="1"/>
</dbReference>
<dbReference type="InterPro" id="IPR052936">
    <property type="entry name" value="Jasmonate_Hydroxylase-like"/>
</dbReference>
<organism evidence="2 3">
    <name type="scientific">Dyella kyungheensis</name>
    <dbReference type="NCBI Taxonomy" id="1242174"/>
    <lineage>
        <taxon>Bacteria</taxon>
        <taxon>Pseudomonadati</taxon>
        <taxon>Pseudomonadota</taxon>
        <taxon>Gammaproteobacteria</taxon>
        <taxon>Lysobacterales</taxon>
        <taxon>Rhodanobacteraceae</taxon>
        <taxon>Dyella</taxon>
    </lineage>
</organism>
<dbReference type="InterPro" id="IPR007138">
    <property type="entry name" value="ABM_dom"/>
</dbReference>
<keyword evidence="2" id="KW-0503">Monooxygenase</keyword>